<keyword evidence="1" id="KW-1133">Transmembrane helix</keyword>
<dbReference type="RefSeq" id="WP_246972231.1">
    <property type="nucleotide sequence ID" value="NZ_CP095397.1"/>
</dbReference>
<dbReference type="Proteomes" id="UP001595821">
    <property type="component" value="Unassembled WGS sequence"/>
</dbReference>
<feature type="domain" description="EamA" evidence="2">
    <location>
        <begin position="159"/>
        <end position="291"/>
    </location>
</feature>
<feature type="transmembrane region" description="Helical" evidence="1">
    <location>
        <begin position="218"/>
        <end position="238"/>
    </location>
</feature>
<dbReference type="PANTHER" id="PTHR22911:SF137">
    <property type="entry name" value="SOLUTE CARRIER FAMILY 35 MEMBER G2-RELATED"/>
    <property type="match status" value="1"/>
</dbReference>
<keyword evidence="1" id="KW-0812">Transmembrane</keyword>
<dbReference type="InterPro" id="IPR037185">
    <property type="entry name" value="EmrE-like"/>
</dbReference>
<evidence type="ECO:0000313" key="3">
    <source>
        <dbReference type="EMBL" id="MFC4247951.1"/>
    </source>
</evidence>
<organism evidence="3 4">
    <name type="scientific">Natribaculum luteum</name>
    <dbReference type="NCBI Taxonomy" id="1586232"/>
    <lineage>
        <taxon>Archaea</taxon>
        <taxon>Methanobacteriati</taxon>
        <taxon>Methanobacteriota</taxon>
        <taxon>Stenosarchaea group</taxon>
        <taxon>Halobacteria</taxon>
        <taxon>Halobacteriales</taxon>
        <taxon>Natrialbaceae</taxon>
        <taxon>Natribaculum</taxon>
    </lineage>
</organism>
<reference evidence="3 4" key="1">
    <citation type="journal article" date="2014" name="Int. J. Syst. Evol. Microbiol.">
        <title>Complete genome sequence of Corynebacterium casei LMG S-19264T (=DSM 44701T), isolated from a smear-ripened cheese.</title>
        <authorList>
            <consortium name="US DOE Joint Genome Institute (JGI-PGF)"/>
            <person name="Walter F."/>
            <person name="Albersmeier A."/>
            <person name="Kalinowski J."/>
            <person name="Ruckert C."/>
        </authorList>
    </citation>
    <scope>NUCLEOTIDE SEQUENCE [LARGE SCALE GENOMIC DNA]</scope>
    <source>
        <strain evidence="3 4">IBRC-M 10912</strain>
    </source>
</reference>
<feature type="transmembrane region" description="Helical" evidence="1">
    <location>
        <begin position="183"/>
        <end position="206"/>
    </location>
</feature>
<accession>A0ABD5P1W8</accession>
<gene>
    <name evidence="3" type="ORF">ACFOZ7_13530</name>
</gene>
<evidence type="ECO:0000313" key="4">
    <source>
        <dbReference type="Proteomes" id="UP001595821"/>
    </source>
</evidence>
<feature type="transmembrane region" description="Helical" evidence="1">
    <location>
        <begin position="244"/>
        <end position="264"/>
    </location>
</feature>
<evidence type="ECO:0000256" key="1">
    <source>
        <dbReference type="SAM" id="Phobius"/>
    </source>
</evidence>
<dbReference type="PANTHER" id="PTHR22911">
    <property type="entry name" value="ACYL-MALONYL CONDENSING ENZYME-RELATED"/>
    <property type="match status" value="1"/>
</dbReference>
<feature type="domain" description="EamA" evidence="2">
    <location>
        <begin position="8"/>
        <end position="138"/>
    </location>
</feature>
<dbReference type="EMBL" id="JBHSDJ010000108">
    <property type="protein sequence ID" value="MFC4247951.1"/>
    <property type="molecule type" value="Genomic_DNA"/>
</dbReference>
<proteinExistence type="predicted"/>
<dbReference type="AlphaFoldDB" id="A0ABD5P1W8"/>
<name>A0ABD5P1W8_9EURY</name>
<dbReference type="InterPro" id="IPR000620">
    <property type="entry name" value="EamA_dom"/>
</dbReference>
<evidence type="ECO:0000259" key="2">
    <source>
        <dbReference type="Pfam" id="PF00892"/>
    </source>
</evidence>
<feature type="transmembrane region" description="Helical" evidence="1">
    <location>
        <begin position="6"/>
        <end position="29"/>
    </location>
</feature>
<dbReference type="Gene3D" id="1.10.3730.20">
    <property type="match status" value="1"/>
</dbReference>
<keyword evidence="1" id="KW-0472">Membrane</keyword>
<feature type="transmembrane region" description="Helical" evidence="1">
    <location>
        <begin position="276"/>
        <end position="293"/>
    </location>
</feature>
<dbReference type="GeneID" id="71852894"/>
<sequence length="294" mass="31222">MIEIPFQILLALGTAFAFATSSVLVRFGVERSEPIAALFVTVTVNVVVLWAVSLVLYDVTIDIWAWRYFILAGMFAPVLGRLCNYVGLRRVGVNLTVPISNSNPLVSVVLAVLLFGETLSPRGQAGAFAAIAGGILLTSANRDEADGIGVRYRDLLFPVTGALIYGSVQLLRKAGMDLVPAPAVGAAVNLTTSWIVVIVFLVAVPSQRDRLLIPRDDLRYFALAGFASSVGLICLYAALLSGTVVVVTPILNASPLFALVLTYAFLRDREPFSTQVLAGTTLVVAGVGLLTTVP</sequence>
<dbReference type="SUPFAM" id="SSF103481">
    <property type="entry name" value="Multidrug resistance efflux transporter EmrE"/>
    <property type="match status" value="2"/>
</dbReference>
<feature type="transmembrane region" description="Helical" evidence="1">
    <location>
        <begin position="36"/>
        <end position="57"/>
    </location>
</feature>
<comment type="caution">
    <text evidence="3">The sequence shown here is derived from an EMBL/GenBank/DDBJ whole genome shotgun (WGS) entry which is preliminary data.</text>
</comment>
<feature type="transmembrane region" description="Helical" evidence="1">
    <location>
        <begin position="95"/>
        <end position="116"/>
    </location>
</feature>
<feature type="transmembrane region" description="Helical" evidence="1">
    <location>
        <begin position="63"/>
        <end position="83"/>
    </location>
</feature>
<protein>
    <submittedName>
        <fullName evidence="3">EamA family transporter</fullName>
    </submittedName>
</protein>
<dbReference type="Pfam" id="PF00892">
    <property type="entry name" value="EamA"/>
    <property type="match status" value="2"/>
</dbReference>